<dbReference type="InterPro" id="IPR006771">
    <property type="entry name" value="CetA-like"/>
</dbReference>
<protein>
    <recommendedName>
        <fullName evidence="4">Osmotin, thaumatin-like protein</fullName>
    </recommendedName>
</protein>
<feature type="signal peptide" evidence="1">
    <location>
        <begin position="1"/>
        <end position="26"/>
    </location>
</feature>
<gene>
    <name evidence="2" type="ORF">CC78DRAFT_603240</name>
</gene>
<dbReference type="AlphaFoldDB" id="A0A9P4K8K1"/>
<evidence type="ECO:0000313" key="3">
    <source>
        <dbReference type="Proteomes" id="UP000800093"/>
    </source>
</evidence>
<organism evidence="2 3">
    <name type="scientific">Lojkania enalia</name>
    <dbReference type="NCBI Taxonomy" id="147567"/>
    <lineage>
        <taxon>Eukaryota</taxon>
        <taxon>Fungi</taxon>
        <taxon>Dikarya</taxon>
        <taxon>Ascomycota</taxon>
        <taxon>Pezizomycotina</taxon>
        <taxon>Dothideomycetes</taxon>
        <taxon>Pleosporomycetidae</taxon>
        <taxon>Pleosporales</taxon>
        <taxon>Pleosporales incertae sedis</taxon>
        <taxon>Lojkania</taxon>
    </lineage>
</organism>
<dbReference type="Pfam" id="PF04681">
    <property type="entry name" value="Bys1"/>
    <property type="match status" value="1"/>
</dbReference>
<dbReference type="PANTHER" id="PTHR36195">
    <property type="entry name" value="DOMAIN PROTEIN, PUTATIVE (AFU_ORTHOLOGUE AFUA_5G01990)-RELATED-RELATED"/>
    <property type="match status" value="1"/>
</dbReference>
<reference evidence="3" key="1">
    <citation type="journal article" date="2020" name="Stud. Mycol.">
        <title>101 Dothideomycetes genomes: A test case for predicting lifestyles and emergence of pathogens.</title>
        <authorList>
            <person name="Haridas S."/>
            <person name="Albert R."/>
            <person name="Binder M."/>
            <person name="Bloem J."/>
            <person name="LaButti K."/>
            <person name="Salamov A."/>
            <person name="Andreopoulos B."/>
            <person name="Baker S."/>
            <person name="Barry K."/>
            <person name="Bills G."/>
            <person name="Bluhm B."/>
            <person name="Cannon C."/>
            <person name="Castanera R."/>
            <person name="Culley D."/>
            <person name="Daum C."/>
            <person name="Ezra D."/>
            <person name="Gonzalez J."/>
            <person name="Henrissat B."/>
            <person name="Kuo A."/>
            <person name="Liang C."/>
            <person name="Lipzen A."/>
            <person name="Lutzoni F."/>
            <person name="Magnuson J."/>
            <person name="Mondo S."/>
            <person name="Nolan M."/>
            <person name="Ohm R."/>
            <person name="Pangilinan J."/>
            <person name="Park H.-J."/>
            <person name="Ramirez L."/>
            <person name="Alfaro M."/>
            <person name="Sun H."/>
            <person name="Tritt A."/>
            <person name="Yoshinaga Y."/>
            <person name="Zwiers L.-H."/>
            <person name="Turgeon B."/>
            <person name="Goodwin S."/>
            <person name="Spatafora J."/>
            <person name="Crous P."/>
            <person name="Grigoriev I."/>
        </authorList>
    </citation>
    <scope>NUCLEOTIDE SEQUENCE [LARGE SCALE GENOMIC DNA]</scope>
    <source>
        <strain evidence="3">CBS 304.66</strain>
    </source>
</reference>
<comment type="caution">
    <text evidence="2">The sequence shown here is derived from an EMBL/GenBank/DDBJ whole genome shotgun (WGS) entry which is preliminary data.</text>
</comment>
<name>A0A9P4K8K1_9PLEO</name>
<dbReference type="Proteomes" id="UP000800093">
    <property type="component" value="Unassembled WGS sequence"/>
</dbReference>
<dbReference type="OrthoDB" id="1193027at2759"/>
<evidence type="ECO:0000313" key="2">
    <source>
        <dbReference type="EMBL" id="KAF2263721.1"/>
    </source>
</evidence>
<dbReference type="EMBL" id="ML986622">
    <property type="protein sequence ID" value="KAF2263721.1"/>
    <property type="molecule type" value="Genomic_DNA"/>
</dbReference>
<accession>A0A9P4K8K1</accession>
<evidence type="ECO:0008006" key="4">
    <source>
        <dbReference type="Google" id="ProtNLM"/>
    </source>
</evidence>
<dbReference type="PANTHER" id="PTHR36195:SF4">
    <property type="entry name" value="DOMAIN PROTEIN, PUTATIVE (AFU_ORTHOLOGUE AFUA_5G01990)-RELATED"/>
    <property type="match status" value="1"/>
</dbReference>
<keyword evidence="1" id="KW-0732">Signal</keyword>
<proteinExistence type="predicted"/>
<keyword evidence="3" id="KW-1185">Reference proteome</keyword>
<sequence>MGPSTTRASPLTLLATLLSLLTPTSAVNQVIIRNYCNTSLYFWTVYHDYAPPDWAHTSVPPRSAMTIPMLQHYQGAIALKIRDIPHYAVAPAGILQLEYNLAGRQVWYDLSIIDCDVNAGPTSPLYCPFVHGGVMLRTSDRTGRCPTAHCEGPVCSGAYLRPGGWLGEPTFVCPAGNDLLLEVCTGREVNRTGWVRDGARVYPRLQCREEGKGNIEGEDVQSENGEVRDKKKLVHLKYPGRTSEEQRQETAPEKAQVLEEKREEERYTLEQCFGGSNADCMVITPVKGPKLLRGDGVVYLPVEWPKD</sequence>
<evidence type="ECO:0000256" key="1">
    <source>
        <dbReference type="SAM" id="SignalP"/>
    </source>
</evidence>
<feature type="chain" id="PRO_5040223324" description="Osmotin, thaumatin-like protein" evidence="1">
    <location>
        <begin position="27"/>
        <end position="307"/>
    </location>
</feature>